<proteinExistence type="predicted"/>
<keyword evidence="1" id="KW-0472">Membrane</keyword>
<gene>
    <name evidence="2" type="ORF">J2Z40_000870</name>
</gene>
<organism evidence="2 3">
    <name type="scientific">Cytobacillus eiseniae</name>
    <dbReference type="NCBI Taxonomy" id="762947"/>
    <lineage>
        <taxon>Bacteria</taxon>
        <taxon>Bacillati</taxon>
        <taxon>Bacillota</taxon>
        <taxon>Bacilli</taxon>
        <taxon>Bacillales</taxon>
        <taxon>Bacillaceae</taxon>
        <taxon>Cytobacillus</taxon>
    </lineage>
</organism>
<evidence type="ECO:0000256" key="1">
    <source>
        <dbReference type="SAM" id="Phobius"/>
    </source>
</evidence>
<keyword evidence="1" id="KW-0812">Transmembrane</keyword>
<feature type="transmembrane region" description="Helical" evidence="1">
    <location>
        <begin position="6"/>
        <end position="24"/>
    </location>
</feature>
<evidence type="ECO:0000313" key="3">
    <source>
        <dbReference type="Proteomes" id="UP001519293"/>
    </source>
</evidence>
<feature type="transmembrane region" description="Helical" evidence="1">
    <location>
        <begin position="31"/>
        <end position="51"/>
    </location>
</feature>
<reference evidence="2 3" key="1">
    <citation type="submission" date="2021-03" db="EMBL/GenBank/DDBJ databases">
        <title>Genomic Encyclopedia of Type Strains, Phase IV (KMG-IV): sequencing the most valuable type-strain genomes for metagenomic binning, comparative biology and taxonomic classification.</title>
        <authorList>
            <person name="Goeker M."/>
        </authorList>
    </citation>
    <scope>NUCLEOTIDE SEQUENCE [LARGE SCALE GENOMIC DNA]</scope>
    <source>
        <strain evidence="2 3">DSM 26675</strain>
    </source>
</reference>
<sequence>MEFYMLIVIFVICICISSFLNIILKLTDKKNWLMSFLMCIALTIVIFALLYER</sequence>
<dbReference type="Proteomes" id="UP001519293">
    <property type="component" value="Unassembled WGS sequence"/>
</dbReference>
<evidence type="ECO:0000313" key="2">
    <source>
        <dbReference type="EMBL" id="MBP2240315.1"/>
    </source>
</evidence>
<comment type="caution">
    <text evidence="2">The sequence shown here is derived from an EMBL/GenBank/DDBJ whole genome shotgun (WGS) entry which is preliminary data.</text>
</comment>
<protein>
    <submittedName>
        <fullName evidence="2">Magnesium-transporting ATPase (P-type)</fullName>
    </submittedName>
</protein>
<name>A0ABS4RD60_9BACI</name>
<accession>A0ABS4RD60</accession>
<dbReference type="EMBL" id="JAGIKZ010000003">
    <property type="protein sequence ID" value="MBP2240315.1"/>
    <property type="molecule type" value="Genomic_DNA"/>
</dbReference>
<keyword evidence="1" id="KW-1133">Transmembrane helix</keyword>
<keyword evidence="3" id="KW-1185">Reference proteome</keyword>